<evidence type="ECO:0000313" key="2">
    <source>
        <dbReference type="EMBL" id="SHI73494.1"/>
    </source>
</evidence>
<organism evidence="2 3">
    <name type="scientific">Flavobacterium terrae</name>
    <dbReference type="NCBI Taxonomy" id="415425"/>
    <lineage>
        <taxon>Bacteria</taxon>
        <taxon>Pseudomonadati</taxon>
        <taxon>Bacteroidota</taxon>
        <taxon>Flavobacteriia</taxon>
        <taxon>Flavobacteriales</taxon>
        <taxon>Flavobacteriaceae</taxon>
        <taxon>Flavobacterium</taxon>
    </lineage>
</organism>
<dbReference type="EMBL" id="FQZI01000002">
    <property type="protein sequence ID" value="SHI73494.1"/>
    <property type="molecule type" value="Genomic_DNA"/>
</dbReference>
<keyword evidence="3" id="KW-1185">Reference proteome</keyword>
<reference evidence="3" key="1">
    <citation type="submission" date="2016-11" db="EMBL/GenBank/DDBJ databases">
        <authorList>
            <person name="Varghese N."/>
            <person name="Submissions S."/>
        </authorList>
    </citation>
    <scope>NUCLEOTIDE SEQUENCE [LARGE SCALE GENOMIC DNA]</scope>
    <source>
        <strain evidence="3">DSM 18829</strain>
    </source>
</reference>
<evidence type="ECO:0000256" key="1">
    <source>
        <dbReference type="SAM" id="SignalP"/>
    </source>
</evidence>
<feature type="chain" id="PRO_5012725768" description="YD repeat-containing protein" evidence="1">
    <location>
        <begin position="22"/>
        <end position="278"/>
    </location>
</feature>
<proteinExistence type="predicted"/>
<name>A0A1M6DJK9_9FLAO</name>
<dbReference type="OrthoDB" id="1376969at2"/>
<keyword evidence="1" id="KW-0732">Signal</keyword>
<evidence type="ECO:0000313" key="3">
    <source>
        <dbReference type="Proteomes" id="UP000184488"/>
    </source>
</evidence>
<evidence type="ECO:0008006" key="4">
    <source>
        <dbReference type="Google" id="ProtNLM"/>
    </source>
</evidence>
<feature type="signal peptide" evidence="1">
    <location>
        <begin position="1"/>
        <end position="21"/>
    </location>
</feature>
<dbReference type="PROSITE" id="PS51257">
    <property type="entry name" value="PROKAR_LIPOPROTEIN"/>
    <property type="match status" value="1"/>
</dbReference>
<protein>
    <recommendedName>
        <fullName evidence="4">YD repeat-containing protein</fullName>
    </recommendedName>
</protein>
<dbReference type="RefSeq" id="WP_143161878.1">
    <property type="nucleotide sequence ID" value="NZ_FQZI01000002.1"/>
</dbReference>
<dbReference type="AlphaFoldDB" id="A0A1M6DJK9"/>
<gene>
    <name evidence="2" type="ORF">SAMN05444363_1493</name>
</gene>
<dbReference type="Proteomes" id="UP000184488">
    <property type="component" value="Unassembled WGS sequence"/>
</dbReference>
<dbReference type="STRING" id="415425.SAMN05444363_1493"/>
<accession>A0A1M6DJK9</accession>
<sequence length="278" mass="31675">MRKITLLLSFLLFVLYSCSSGDDVAVQEPEDVSGNVLLKKTITTKGSVVTTDTYFYVGFKIDKILSTNGTNNDETKFTYTGDLITKVEKYSNAILKSKKEYTYQNDKITQVIMYEYSGGTLSAKKKTVYDHHLINGNEEVADYEVFSINLSNSQETIISDGTVYFSGTTVSSQINTDYPIIAGGRYNDKWEEYTYNSKKNPTINIVGYKKLFDNVETTSSGNLGNIKRTADEYVSGSWTTVVSSYKRLFTYNESFFPIERKMYDRNQVLDNTTQFFYE</sequence>